<evidence type="ECO:0000313" key="3">
    <source>
        <dbReference type="Proteomes" id="UP000683360"/>
    </source>
</evidence>
<dbReference type="Proteomes" id="UP000683360">
    <property type="component" value="Unassembled WGS sequence"/>
</dbReference>
<accession>A0A8S3TZJ7</accession>
<dbReference type="AlphaFoldDB" id="A0A8S3TZJ7"/>
<evidence type="ECO:0000313" key="2">
    <source>
        <dbReference type="EMBL" id="CAG2239347.1"/>
    </source>
</evidence>
<dbReference type="PANTHER" id="PTHR47510">
    <property type="entry name" value="REVERSE TRANSCRIPTASE DOMAIN-CONTAINING PROTEIN"/>
    <property type="match status" value="1"/>
</dbReference>
<name>A0A8S3TZJ7_MYTED</name>
<sequence length="622" mass="71559">MSVKFCSLCASTGCGVSYNDHIQNTSNLTKSFYMFHLYYCIARILKELKSPLPTDSSFCYYKNPYDKAAYQKLCDEFNISPNTDWRQKLESSCQGLGSFEQYYKPSGEYRQNHKKDGPFFNIRDTIYHEKDISMAWTTFILDKSEGFTRAGIERINESIKIYVWALLGAQSQTKTEILKVGTGFDAQKQFLANVQDVINSPIDLPTQISNYQNVLKYARSKVDYAYGLELYMSPSDMVLQIGTIVGYNNKIIIATENQTLGFNDDLNNKNFDHVDFKPKEPVKPQEPIKPEKPKEPKIDPIKKIEHEDHEDNKQAIIFSCTPPFDGGEGEGEVVPPVNASTITPIIIPKAVKTLTIVIPCSLNNVLILSPNVLSSLLPKLDLINNELHDYDIICISESHLDKSITDDQIKLNGFHKPIRLDRNRHGGVEISFKTFKQHSFKRQIRDFKRADYEGLKNQLNDTDWDDVVFNSNNINDVYMNFVKTFESTVNRYIPTKTITVRPNDKPFMNNLIRNKIRHRNRIHHKAKTSNNPDHWKKIREIRNEIISLVRKAKDDYKCKLTSQLIDKNIPPANIDIEPEIPDNNEPPCHLNKFVITEKEILDQLKILNVNKPADLIVSVLEF</sequence>
<dbReference type="EMBL" id="CAJPWZ010002515">
    <property type="protein sequence ID" value="CAG2239347.1"/>
    <property type="molecule type" value="Genomic_DNA"/>
</dbReference>
<gene>
    <name evidence="2" type="ORF">MEDL_51698</name>
</gene>
<dbReference type="OrthoDB" id="5990201at2759"/>
<protein>
    <submittedName>
        <fullName evidence="2">Uncharacterized protein</fullName>
    </submittedName>
</protein>
<comment type="caution">
    <text evidence="2">The sequence shown here is derived from an EMBL/GenBank/DDBJ whole genome shotgun (WGS) entry which is preliminary data.</text>
</comment>
<dbReference type="PANTHER" id="PTHR47510:SF3">
    <property type="entry name" value="ENDO_EXONUCLEASE_PHOSPHATASE DOMAIN-CONTAINING PROTEIN"/>
    <property type="match status" value="1"/>
</dbReference>
<evidence type="ECO:0000256" key="1">
    <source>
        <dbReference type="SAM" id="MobiDB-lite"/>
    </source>
</evidence>
<feature type="region of interest" description="Disordered" evidence="1">
    <location>
        <begin position="275"/>
        <end position="296"/>
    </location>
</feature>
<organism evidence="2 3">
    <name type="scientific">Mytilus edulis</name>
    <name type="common">Blue mussel</name>
    <dbReference type="NCBI Taxonomy" id="6550"/>
    <lineage>
        <taxon>Eukaryota</taxon>
        <taxon>Metazoa</taxon>
        <taxon>Spiralia</taxon>
        <taxon>Lophotrochozoa</taxon>
        <taxon>Mollusca</taxon>
        <taxon>Bivalvia</taxon>
        <taxon>Autobranchia</taxon>
        <taxon>Pteriomorphia</taxon>
        <taxon>Mytilida</taxon>
        <taxon>Mytiloidea</taxon>
        <taxon>Mytilidae</taxon>
        <taxon>Mytilinae</taxon>
        <taxon>Mytilus</taxon>
    </lineage>
</organism>
<keyword evidence="3" id="KW-1185">Reference proteome</keyword>
<reference evidence="2" key="1">
    <citation type="submission" date="2021-03" db="EMBL/GenBank/DDBJ databases">
        <authorList>
            <person name="Bekaert M."/>
        </authorList>
    </citation>
    <scope>NUCLEOTIDE SEQUENCE</scope>
</reference>
<proteinExistence type="predicted"/>